<feature type="compositionally biased region" description="Polar residues" evidence="1">
    <location>
        <begin position="71"/>
        <end position="80"/>
    </location>
</feature>
<comment type="caution">
    <text evidence="2">The sequence shown here is derived from an EMBL/GenBank/DDBJ whole genome shotgun (WGS) entry which is preliminary data.</text>
</comment>
<proteinExistence type="predicted"/>
<dbReference type="AlphaFoldDB" id="A0A2K3PIJ5"/>
<feature type="region of interest" description="Disordered" evidence="1">
    <location>
        <begin position="60"/>
        <end position="80"/>
    </location>
</feature>
<dbReference type="EMBL" id="ASHM01007398">
    <property type="protein sequence ID" value="PNY15113.1"/>
    <property type="molecule type" value="Genomic_DNA"/>
</dbReference>
<dbReference type="Proteomes" id="UP000236291">
    <property type="component" value="Unassembled WGS sequence"/>
</dbReference>
<gene>
    <name evidence="2" type="ORF">L195_g011803</name>
</gene>
<dbReference type="STRING" id="57577.A0A2K3PIJ5"/>
<protein>
    <submittedName>
        <fullName evidence="2">RNA recognition motif-containing protein</fullName>
    </submittedName>
</protein>
<sequence>RRYLLQKLEDAVINAKKQSLYRQMQLSKLHECFLQVQESTERLKTSEKEFQALVDSVMFESDGDGDGGLGQLTNGSLDGR</sequence>
<dbReference type="ExpressionAtlas" id="A0A2K3PIJ5">
    <property type="expression patterns" value="baseline"/>
</dbReference>
<name>A0A2K3PIJ5_TRIPR</name>
<reference evidence="2 3" key="1">
    <citation type="journal article" date="2014" name="Am. J. Bot.">
        <title>Genome assembly and annotation for red clover (Trifolium pratense; Fabaceae).</title>
        <authorList>
            <person name="Istvanek J."/>
            <person name="Jaros M."/>
            <person name="Krenek A."/>
            <person name="Repkova J."/>
        </authorList>
    </citation>
    <scope>NUCLEOTIDE SEQUENCE [LARGE SCALE GENOMIC DNA]</scope>
    <source>
        <strain evidence="3">cv. Tatra</strain>
        <tissue evidence="2">Young leaves</tissue>
    </source>
</reference>
<accession>A0A2K3PIJ5</accession>
<reference evidence="2 3" key="2">
    <citation type="journal article" date="2017" name="Front. Plant Sci.">
        <title>Gene Classification and Mining of Molecular Markers Useful in Red Clover (Trifolium pratense) Breeding.</title>
        <authorList>
            <person name="Istvanek J."/>
            <person name="Dluhosova J."/>
            <person name="Dluhos P."/>
            <person name="Patkova L."/>
            <person name="Nedelnik J."/>
            <person name="Repkova J."/>
        </authorList>
    </citation>
    <scope>NUCLEOTIDE SEQUENCE [LARGE SCALE GENOMIC DNA]</scope>
    <source>
        <strain evidence="3">cv. Tatra</strain>
        <tissue evidence="2">Young leaves</tissue>
    </source>
</reference>
<organism evidence="2 3">
    <name type="scientific">Trifolium pratense</name>
    <name type="common">Red clover</name>
    <dbReference type="NCBI Taxonomy" id="57577"/>
    <lineage>
        <taxon>Eukaryota</taxon>
        <taxon>Viridiplantae</taxon>
        <taxon>Streptophyta</taxon>
        <taxon>Embryophyta</taxon>
        <taxon>Tracheophyta</taxon>
        <taxon>Spermatophyta</taxon>
        <taxon>Magnoliopsida</taxon>
        <taxon>eudicotyledons</taxon>
        <taxon>Gunneridae</taxon>
        <taxon>Pentapetalae</taxon>
        <taxon>rosids</taxon>
        <taxon>fabids</taxon>
        <taxon>Fabales</taxon>
        <taxon>Fabaceae</taxon>
        <taxon>Papilionoideae</taxon>
        <taxon>50 kb inversion clade</taxon>
        <taxon>NPAAA clade</taxon>
        <taxon>Hologalegina</taxon>
        <taxon>IRL clade</taxon>
        <taxon>Trifolieae</taxon>
        <taxon>Trifolium</taxon>
    </lineage>
</organism>
<feature type="non-terminal residue" evidence="2">
    <location>
        <position position="1"/>
    </location>
</feature>
<evidence type="ECO:0000256" key="1">
    <source>
        <dbReference type="SAM" id="MobiDB-lite"/>
    </source>
</evidence>
<evidence type="ECO:0000313" key="3">
    <source>
        <dbReference type="Proteomes" id="UP000236291"/>
    </source>
</evidence>
<evidence type="ECO:0000313" key="2">
    <source>
        <dbReference type="EMBL" id="PNY15113.1"/>
    </source>
</evidence>